<comment type="similarity">
    <text evidence="2">Belongs to the RmuC family.</text>
</comment>
<reference evidence="5 6" key="1">
    <citation type="submission" date="2017-09" db="EMBL/GenBank/DDBJ databases">
        <title>Depth-based differentiation of microbial function through sediment-hosted aquifers and enrichment of novel symbionts in the deep terrestrial subsurface.</title>
        <authorList>
            <person name="Probst A.J."/>
            <person name="Ladd B."/>
            <person name="Jarett J.K."/>
            <person name="Geller-Mcgrath D.E."/>
            <person name="Sieber C.M."/>
            <person name="Emerson J.B."/>
            <person name="Anantharaman K."/>
            <person name="Thomas B.C."/>
            <person name="Malmstrom R."/>
            <person name="Stieglmeier M."/>
            <person name="Klingl A."/>
            <person name="Woyke T."/>
            <person name="Ryan C.M."/>
            <person name="Banfield J.F."/>
        </authorList>
    </citation>
    <scope>NUCLEOTIDE SEQUENCE [LARGE SCALE GENOMIC DNA]</scope>
    <source>
        <strain evidence="5">CG22_combo_CG10-13_8_21_14_all_47_15</strain>
    </source>
</reference>
<evidence type="ECO:0000256" key="1">
    <source>
        <dbReference type="ARBA" id="ARBA00003416"/>
    </source>
</evidence>
<evidence type="ECO:0000313" key="6">
    <source>
        <dbReference type="Proteomes" id="UP000230638"/>
    </source>
</evidence>
<evidence type="ECO:0000256" key="2">
    <source>
        <dbReference type="ARBA" id="ARBA00009840"/>
    </source>
</evidence>
<dbReference type="InterPro" id="IPR003798">
    <property type="entry name" value="DNA_recombination_RmuC"/>
</dbReference>
<name>A0A2H0CVG9_9BACT</name>
<feature type="non-terminal residue" evidence="5">
    <location>
        <position position="1"/>
    </location>
</feature>
<dbReference type="AlphaFoldDB" id="A0A2H0CVG9"/>
<comment type="caution">
    <text evidence="5">The sequence shown here is derived from an EMBL/GenBank/DDBJ whole genome shotgun (WGS) entry which is preliminary data.</text>
</comment>
<accession>A0A2H0CVG9</accession>
<protein>
    <submittedName>
        <fullName evidence="5">DNA recombination protein RmuC</fullName>
    </submittedName>
</protein>
<dbReference type="PANTHER" id="PTHR30563">
    <property type="entry name" value="DNA RECOMBINATION PROTEIN RMUC"/>
    <property type="match status" value="1"/>
</dbReference>
<sequence>VSPTSFMAYLQTVLQGLRALKIEASAKDIQKRVGELARHIGSYEQYMERLGSSLGTTINHYNTAYKELGKIDKDVVRITDTTEAIGIKPVTLEKPHMEKF</sequence>
<evidence type="ECO:0000313" key="5">
    <source>
        <dbReference type="EMBL" id="PIP73923.1"/>
    </source>
</evidence>
<keyword evidence="4" id="KW-0233">DNA recombination</keyword>
<dbReference type="EMBL" id="PCTL01000002">
    <property type="protein sequence ID" value="PIP73923.1"/>
    <property type="molecule type" value="Genomic_DNA"/>
</dbReference>
<gene>
    <name evidence="5" type="ORF">COW88_00445</name>
</gene>
<dbReference type="GO" id="GO:0006310">
    <property type="term" value="P:DNA recombination"/>
    <property type="evidence" value="ECO:0007669"/>
    <property type="project" value="UniProtKB-KW"/>
</dbReference>
<proteinExistence type="inferred from homology"/>
<dbReference type="Pfam" id="PF02646">
    <property type="entry name" value="RmuC"/>
    <property type="match status" value="1"/>
</dbReference>
<comment type="function">
    <text evidence="1">Involved in DNA recombination.</text>
</comment>
<keyword evidence="3" id="KW-0175">Coiled coil</keyword>
<organism evidence="5 6">
    <name type="scientific">Candidatus Lloydbacteria bacterium CG22_combo_CG10-13_8_21_14_all_47_15</name>
    <dbReference type="NCBI Taxonomy" id="1974635"/>
    <lineage>
        <taxon>Bacteria</taxon>
        <taxon>Candidatus Lloydiibacteriota</taxon>
    </lineage>
</organism>
<evidence type="ECO:0000256" key="4">
    <source>
        <dbReference type="ARBA" id="ARBA00023172"/>
    </source>
</evidence>
<dbReference type="Proteomes" id="UP000230638">
    <property type="component" value="Unassembled WGS sequence"/>
</dbReference>
<evidence type="ECO:0000256" key="3">
    <source>
        <dbReference type="ARBA" id="ARBA00023054"/>
    </source>
</evidence>
<dbReference type="PANTHER" id="PTHR30563:SF0">
    <property type="entry name" value="DNA RECOMBINATION PROTEIN RMUC"/>
    <property type="match status" value="1"/>
</dbReference>